<protein>
    <submittedName>
        <fullName evidence="1">Uncharacterized protein</fullName>
    </submittedName>
</protein>
<organism evidence="1 2">
    <name type="scientific">Tritrichomonas musculus</name>
    <dbReference type="NCBI Taxonomy" id="1915356"/>
    <lineage>
        <taxon>Eukaryota</taxon>
        <taxon>Metamonada</taxon>
        <taxon>Parabasalia</taxon>
        <taxon>Tritrichomonadida</taxon>
        <taxon>Tritrichomonadidae</taxon>
        <taxon>Tritrichomonas</taxon>
    </lineage>
</organism>
<keyword evidence="2" id="KW-1185">Reference proteome</keyword>
<name>A0ABR2KIK5_9EUKA</name>
<gene>
    <name evidence="1" type="ORF">M9Y10_028002</name>
</gene>
<accession>A0ABR2KIK5</accession>
<reference evidence="1 2" key="1">
    <citation type="submission" date="2024-04" db="EMBL/GenBank/DDBJ databases">
        <title>Tritrichomonas musculus Genome.</title>
        <authorList>
            <person name="Alves-Ferreira E."/>
            <person name="Grigg M."/>
            <person name="Lorenzi H."/>
            <person name="Galac M."/>
        </authorList>
    </citation>
    <scope>NUCLEOTIDE SEQUENCE [LARGE SCALE GENOMIC DNA]</scope>
    <source>
        <strain evidence="1 2">EAF2021</strain>
    </source>
</reference>
<comment type="caution">
    <text evidence="1">The sequence shown here is derived from an EMBL/GenBank/DDBJ whole genome shotgun (WGS) entry which is preliminary data.</text>
</comment>
<dbReference type="EMBL" id="JAPFFF010000004">
    <property type="protein sequence ID" value="KAK8890803.1"/>
    <property type="molecule type" value="Genomic_DNA"/>
</dbReference>
<sequence length="112" mass="13205">MGKARRLKKQNLKKAAKLEGSIYKDEKEEKKKDQIKKDMEDKINYELRQLGLPTEFSSTKGQHIDGQINVEARRAGMIRKYQSFQRRKLKVWQMTKIRGSKVKQRKNAAKVI</sequence>
<evidence type="ECO:0000313" key="1">
    <source>
        <dbReference type="EMBL" id="KAK8890803.1"/>
    </source>
</evidence>
<proteinExistence type="predicted"/>
<evidence type="ECO:0000313" key="2">
    <source>
        <dbReference type="Proteomes" id="UP001470230"/>
    </source>
</evidence>
<dbReference type="Proteomes" id="UP001470230">
    <property type="component" value="Unassembled WGS sequence"/>
</dbReference>